<dbReference type="InterPro" id="IPR029052">
    <property type="entry name" value="Metallo-depent_PP-like"/>
</dbReference>
<dbReference type="InterPro" id="IPR000979">
    <property type="entry name" value="Phosphodiesterase_MJ0936/Vps29"/>
</dbReference>
<keyword evidence="2" id="KW-0479">Metal-binding</keyword>
<dbReference type="EC" id="3.1.4.-" evidence="2"/>
<comment type="similarity">
    <text evidence="1 2">Belongs to the metallophosphoesterase superfamily. YfcE family.</text>
</comment>
<protein>
    <recommendedName>
        <fullName evidence="2">Phosphoesterase</fullName>
        <ecNumber evidence="2">3.1.4.-</ecNumber>
    </recommendedName>
</protein>
<dbReference type="PANTHER" id="PTHR11124">
    <property type="entry name" value="VACUOLAR SORTING PROTEIN VPS29"/>
    <property type="match status" value="1"/>
</dbReference>
<dbReference type="RefSeq" id="WP_211276223.1">
    <property type="nucleotide sequence ID" value="NZ_NNCE01000001.1"/>
</dbReference>
<evidence type="ECO:0000259" key="3">
    <source>
        <dbReference type="Pfam" id="PF12850"/>
    </source>
</evidence>
<feature type="domain" description="Calcineurin-like phosphoesterase" evidence="3">
    <location>
        <begin position="3"/>
        <end position="145"/>
    </location>
</feature>
<dbReference type="Pfam" id="PF12850">
    <property type="entry name" value="Metallophos_2"/>
    <property type="match status" value="1"/>
</dbReference>
<gene>
    <name evidence="4" type="ORF">EI74_0209</name>
</gene>
<evidence type="ECO:0000313" key="4">
    <source>
        <dbReference type="EMBL" id="TDO21178.1"/>
    </source>
</evidence>
<evidence type="ECO:0000313" key="5">
    <source>
        <dbReference type="Proteomes" id="UP000295518"/>
    </source>
</evidence>
<dbReference type="GO" id="GO:0046872">
    <property type="term" value="F:metal ion binding"/>
    <property type="evidence" value="ECO:0007669"/>
    <property type="project" value="UniProtKB-KW"/>
</dbReference>
<organism evidence="4 5">
    <name type="scientific">Mycoplasma testudineum</name>
    <dbReference type="NCBI Taxonomy" id="244584"/>
    <lineage>
        <taxon>Bacteria</taxon>
        <taxon>Bacillati</taxon>
        <taxon>Mycoplasmatota</taxon>
        <taxon>Mollicutes</taxon>
        <taxon>Mycoplasmataceae</taxon>
        <taxon>Mycoplasma</taxon>
    </lineage>
</organism>
<evidence type="ECO:0000256" key="1">
    <source>
        <dbReference type="ARBA" id="ARBA00008950"/>
    </source>
</evidence>
<name>A0A4R6IH69_9MOLU</name>
<comment type="cofactor">
    <cofactor evidence="2">
        <name>a divalent metal cation</name>
        <dbReference type="ChEBI" id="CHEBI:60240"/>
    </cofactor>
</comment>
<dbReference type="EMBL" id="SNWN01000009">
    <property type="protein sequence ID" value="TDO21178.1"/>
    <property type="molecule type" value="Genomic_DNA"/>
</dbReference>
<sequence length="164" mass="18727">MIKILIMSDIHNFDTVAKKIIEFENADLVISAGDNIVNQTFMIKYFDYFVDGNNDIGLNPEEIDFEFSGFNFHIEHGHLIGYNKLMNVKAMQEIANKHSANFFITGHSHVPLIVETKNGLAINPGSIVLARYDSDPGYVILKIDKQTNKYEYSFMKSERFLNGK</sequence>
<comment type="caution">
    <text evidence="4">The sequence shown here is derived from an EMBL/GenBank/DDBJ whole genome shotgun (WGS) entry which is preliminary data.</text>
</comment>
<dbReference type="Proteomes" id="UP000295518">
    <property type="component" value="Unassembled WGS sequence"/>
</dbReference>
<dbReference type="AlphaFoldDB" id="A0A4R6IH69"/>
<accession>A0A4R6IH69</accession>
<dbReference type="NCBIfam" id="TIGR00040">
    <property type="entry name" value="yfcE"/>
    <property type="match status" value="1"/>
</dbReference>
<dbReference type="GO" id="GO:0016787">
    <property type="term" value="F:hydrolase activity"/>
    <property type="evidence" value="ECO:0007669"/>
    <property type="project" value="UniProtKB-UniRule"/>
</dbReference>
<dbReference type="Gene3D" id="3.60.21.10">
    <property type="match status" value="1"/>
</dbReference>
<keyword evidence="5" id="KW-1185">Reference proteome</keyword>
<dbReference type="InterPro" id="IPR024654">
    <property type="entry name" value="Calcineurin-like_PHP_lpxH"/>
</dbReference>
<evidence type="ECO:0000256" key="2">
    <source>
        <dbReference type="RuleBase" id="RU362039"/>
    </source>
</evidence>
<reference evidence="4 5" key="1">
    <citation type="submission" date="2019-03" db="EMBL/GenBank/DDBJ databases">
        <title>Genomic Encyclopedia of Archaeal and Bacterial Type Strains, Phase II (KMG-II): from individual species to whole genera.</title>
        <authorList>
            <person name="Goeker M."/>
        </authorList>
    </citation>
    <scope>NUCLEOTIDE SEQUENCE [LARGE SCALE GENOMIC DNA]</scope>
    <source>
        <strain evidence="4 5">ATCC 700618</strain>
    </source>
</reference>
<dbReference type="SUPFAM" id="SSF56300">
    <property type="entry name" value="Metallo-dependent phosphatases"/>
    <property type="match status" value="1"/>
</dbReference>
<proteinExistence type="inferred from homology"/>